<accession>A0A417ZAB6</accession>
<feature type="transmembrane region" description="Helical" evidence="7">
    <location>
        <begin position="36"/>
        <end position="57"/>
    </location>
</feature>
<feature type="transmembrane region" description="Helical" evidence="7">
    <location>
        <begin position="369"/>
        <end position="385"/>
    </location>
</feature>
<evidence type="ECO:0000256" key="7">
    <source>
        <dbReference type="SAM" id="Phobius"/>
    </source>
</evidence>
<feature type="transmembrane region" description="Helical" evidence="7">
    <location>
        <begin position="391"/>
        <end position="409"/>
    </location>
</feature>
<dbReference type="AlphaFoldDB" id="A0A417ZAB6"/>
<gene>
    <name evidence="8" type="ORF">D1832_02505</name>
</gene>
<dbReference type="GO" id="GO:0005886">
    <property type="term" value="C:plasma membrane"/>
    <property type="evidence" value="ECO:0007669"/>
    <property type="project" value="UniProtKB-SubCell"/>
</dbReference>
<feature type="transmembrane region" description="Helical" evidence="7">
    <location>
        <begin position="337"/>
        <end position="357"/>
    </location>
</feature>
<protein>
    <recommendedName>
        <fullName evidence="10">Lipopolysaccharide biosynthesis protein</fullName>
    </recommendedName>
</protein>
<dbReference type="PANTHER" id="PTHR30250">
    <property type="entry name" value="PST FAMILY PREDICTED COLANIC ACID TRANSPORTER"/>
    <property type="match status" value="1"/>
</dbReference>
<name>A0A417ZAB6_9MICO</name>
<dbReference type="EMBL" id="QWLM01000002">
    <property type="protein sequence ID" value="RHW47586.1"/>
    <property type="molecule type" value="Genomic_DNA"/>
</dbReference>
<keyword evidence="5 7" id="KW-0472">Membrane</keyword>
<proteinExistence type="predicted"/>
<evidence type="ECO:0000256" key="6">
    <source>
        <dbReference type="SAM" id="MobiDB-lite"/>
    </source>
</evidence>
<reference evidence="8 9" key="1">
    <citation type="submission" date="2018-08" db="EMBL/GenBank/DDBJ databases">
        <title>Whole genome sequence analysis of Dermacoccus abyssi bacteria isolated from Deep Mariana trench Micromonospora spp reveals genes involved in the environmental adaptation and production of secondary metabolites.</title>
        <authorList>
            <person name="Abdel-Mageed W.M."/>
            <person name="Lehri B."/>
            <person name="Nouioui I."/>
            <person name="Goodfellow I."/>
            <person name="Jaspars M."/>
            <person name="Karlyshev A."/>
        </authorList>
    </citation>
    <scope>NUCLEOTIDE SEQUENCE [LARGE SCALE GENOMIC DNA]</scope>
    <source>
        <strain evidence="8 9">MT1.1</strain>
    </source>
</reference>
<feature type="transmembrane region" description="Helical" evidence="7">
    <location>
        <begin position="69"/>
        <end position="91"/>
    </location>
</feature>
<dbReference type="Pfam" id="PF01943">
    <property type="entry name" value="Polysacc_synt"/>
    <property type="match status" value="1"/>
</dbReference>
<dbReference type="PANTHER" id="PTHR30250:SF11">
    <property type="entry name" value="O-ANTIGEN TRANSPORTER-RELATED"/>
    <property type="match status" value="1"/>
</dbReference>
<sequence length="431" mass="44965">METLNAGRTDVSADSADEPSEAPGNRTELTAGIGSGALLGVAMGVGNALSYVFVLVLTRALGTAGFGAYSALITLGIVLVIPAGAFQVIIARRWADEEARTSGLVAAAGTGIALTGLTCLLAAPIGDTFHLDGVAATVAMSLMLLPMTLTGAFQGMLLGDERLGRLSTLYVLTAATRLLGAFVCLAIDSNVTQVFVAMAIAAWLTAAYGWWACRDLAATTWRHSPSLLAEMARSNSTLAAFTALTNVDVLLVRHFLDEHTSGGYGLASTFGRAMCWGTQFIALLVVPRLSRQGSSMIWRAAALVVGIGAIAAAVVAIDADALVRLIGGTAFDGFGTLVLACIALGTLWALAQLWLFSQMADDDTTLGKVAWVAVTVELVVGWLWWHDSAEQVIGLATGCAALVVLVGVVRTRRHAVTQLQSEEDLLVTDRT</sequence>
<evidence type="ECO:0000256" key="1">
    <source>
        <dbReference type="ARBA" id="ARBA00004651"/>
    </source>
</evidence>
<comment type="subcellular location">
    <subcellularLocation>
        <location evidence="1">Cell membrane</location>
        <topology evidence="1">Multi-pass membrane protein</topology>
    </subcellularLocation>
</comment>
<evidence type="ECO:0000256" key="3">
    <source>
        <dbReference type="ARBA" id="ARBA00022692"/>
    </source>
</evidence>
<comment type="caution">
    <text evidence="8">The sequence shown here is derived from an EMBL/GenBank/DDBJ whole genome shotgun (WGS) entry which is preliminary data.</text>
</comment>
<organism evidence="8 9">
    <name type="scientific">Dermacoccus abyssi</name>
    <dbReference type="NCBI Taxonomy" id="322596"/>
    <lineage>
        <taxon>Bacteria</taxon>
        <taxon>Bacillati</taxon>
        <taxon>Actinomycetota</taxon>
        <taxon>Actinomycetes</taxon>
        <taxon>Micrococcales</taxon>
        <taxon>Dermacoccaceae</taxon>
        <taxon>Dermacoccus</taxon>
    </lineage>
</organism>
<feature type="transmembrane region" description="Helical" evidence="7">
    <location>
        <begin position="135"/>
        <end position="157"/>
    </location>
</feature>
<evidence type="ECO:0000313" key="9">
    <source>
        <dbReference type="Proteomes" id="UP000285376"/>
    </source>
</evidence>
<feature type="transmembrane region" description="Helical" evidence="7">
    <location>
        <begin position="103"/>
        <end position="123"/>
    </location>
</feature>
<evidence type="ECO:0000313" key="8">
    <source>
        <dbReference type="EMBL" id="RHW47586.1"/>
    </source>
</evidence>
<keyword evidence="4 7" id="KW-1133">Transmembrane helix</keyword>
<feature type="transmembrane region" description="Helical" evidence="7">
    <location>
        <begin position="169"/>
        <end position="188"/>
    </location>
</feature>
<feature type="region of interest" description="Disordered" evidence="6">
    <location>
        <begin position="1"/>
        <end position="27"/>
    </location>
</feature>
<feature type="transmembrane region" description="Helical" evidence="7">
    <location>
        <begin position="194"/>
        <end position="213"/>
    </location>
</feature>
<dbReference type="InterPro" id="IPR050833">
    <property type="entry name" value="Poly_Biosynth_Transport"/>
</dbReference>
<evidence type="ECO:0000256" key="5">
    <source>
        <dbReference type="ARBA" id="ARBA00023136"/>
    </source>
</evidence>
<keyword evidence="2" id="KW-1003">Cell membrane</keyword>
<evidence type="ECO:0000256" key="2">
    <source>
        <dbReference type="ARBA" id="ARBA00022475"/>
    </source>
</evidence>
<evidence type="ECO:0008006" key="10">
    <source>
        <dbReference type="Google" id="ProtNLM"/>
    </source>
</evidence>
<dbReference type="InterPro" id="IPR002797">
    <property type="entry name" value="Polysacc_synth"/>
</dbReference>
<evidence type="ECO:0000256" key="4">
    <source>
        <dbReference type="ARBA" id="ARBA00022989"/>
    </source>
</evidence>
<dbReference type="Proteomes" id="UP000285376">
    <property type="component" value="Unassembled WGS sequence"/>
</dbReference>
<keyword evidence="3 7" id="KW-0812">Transmembrane</keyword>
<feature type="transmembrane region" description="Helical" evidence="7">
    <location>
        <begin position="297"/>
        <end position="317"/>
    </location>
</feature>